<proteinExistence type="predicted"/>
<dbReference type="Proteomes" id="UP000018001">
    <property type="component" value="Unassembled WGS sequence"/>
</dbReference>
<evidence type="ECO:0000313" key="2">
    <source>
        <dbReference type="Proteomes" id="UP000018001"/>
    </source>
</evidence>
<comment type="caution">
    <text evidence="1">The sequence shown here is derived from an EMBL/GenBank/DDBJ whole genome shotgun (WGS) entry which is preliminary data.</text>
</comment>
<organism evidence="1 2">
    <name type="scientific">Byssochlamys spectabilis (strain No. 5 / NBRC 109023)</name>
    <name type="common">Paecilomyces variotii</name>
    <dbReference type="NCBI Taxonomy" id="1356009"/>
    <lineage>
        <taxon>Eukaryota</taxon>
        <taxon>Fungi</taxon>
        <taxon>Dikarya</taxon>
        <taxon>Ascomycota</taxon>
        <taxon>Pezizomycotina</taxon>
        <taxon>Eurotiomycetes</taxon>
        <taxon>Eurotiomycetidae</taxon>
        <taxon>Eurotiales</taxon>
        <taxon>Thermoascaceae</taxon>
        <taxon>Paecilomyces</taxon>
    </lineage>
</organism>
<dbReference type="EMBL" id="BAUL01000345">
    <property type="protein sequence ID" value="GAD99987.1"/>
    <property type="molecule type" value="Genomic_DNA"/>
</dbReference>
<dbReference type="OrthoDB" id="5958943at2759"/>
<reference evidence="2" key="1">
    <citation type="journal article" date="2014" name="Genome Announc.">
        <title>Draft genome sequence of the formaldehyde-resistant fungus Byssochlamys spectabilis No. 5 (anamorph Paecilomyces variotii No. 5) (NBRC109023).</title>
        <authorList>
            <person name="Oka T."/>
            <person name="Ekino K."/>
            <person name="Fukuda K."/>
            <person name="Nomura Y."/>
        </authorList>
    </citation>
    <scope>NUCLEOTIDE SEQUENCE [LARGE SCALE GENOMIC DNA]</scope>
    <source>
        <strain evidence="2">No. 5 / NBRC 109023</strain>
    </source>
</reference>
<protein>
    <submittedName>
        <fullName evidence="1">Uncharacterized protein</fullName>
    </submittedName>
</protein>
<name>V5GGC0_BYSSN</name>
<dbReference type="HOGENOM" id="CLU_1053738_0_0_1"/>
<dbReference type="AlphaFoldDB" id="V5GGC0"/>
<evidence type="ECO:0000313" key="1">
    <source>
        <dbReference type="EMBL" id="GAD99987.1"/>
    </source>
</evidence>
<sequence>MIAPSKLFAQLDAYMAAQLSNENIDPLRGRHDSCRHERDYEIDELLQLSVRSYTAVWLPVMLQGNPVDPTQIAPVTRDTWRATRRNLLKVINRVSYRSALALYMFSLTPTPVRISAEEELDGINANLSTYTALLKIQQLRQRLRSFQPDGAEGQSNRFNWYEVNLYYYMAVFIMADVLEAAQRLDVLAQVTNIRLEAEHKSFNNIKFGLENLYTIDDEEFQLGPTLQSGSVTYPVSQYLRTSFVAIDPYPHFVILSVRLITKAS</sequence>
<accession>V5GGC0</accession>
<dbReference type="eggNOG" id="KOG2304">
    <property type="taxonomic scope" value="Eukaryota"/>
</dbReference>
<dbReference type="InParanoid" id="V5GGC0"/>
<keyword evidence="2" id="KW-1185">Reference proteome</keyword>
<gene>
    <name evidence="1" type="ORF">PVAR5_8718</name>
</gene>